<sequence length="700" mass="80195">MDDNNRTSEFAWDNTNLANTFSKNRSQDPVPLPVDTNRINTGAYLASTRITELTNQHEKATLIFKLLRLYLTTPKFNKIKEQSRQGYLNAIHYFVTWLNTKDNVSNTVVKDFETEQVNHKKIKPESTGATEILFCIKHALVKSSLAGSDLKFISTVINKSKLIPNSNVSTKQATLTGYFLEHSWIESEIGNKQFLKLASPKRLIESFRIVVSESLFYLKKFGELIKQSSDFNNLVLNNSDDIYTQRNELADLISKRVVLDDLKRPADIFSNILLIDGTRTKFEAQILNNLSKGKPAPVKSIIKTQVFINNNFGEVISELEQLLMAFLCASYCVQPEDIFKLRKKHFAVARNTRNEPRNISITYFKGRSGGNHDTPVLSMRHSAGRAIYQYLDSIPENQEHLFSQKLDRVKFSTYSIHSVKNDNSISSFLVRLWRSNHFKSQVMPVLNTEGKSTLFLDCISAISSPKAFPFSAWKRNNMGLYEDYINSSVFTQPVYLFWLAHIKNSAVHANSDKYRDGDIKNFNSHTSLTEKTNYLGSDNPEFVNQAGRVSRAVLQDIESSVYQPNLDKLQSKIHDKNIRSHLVKITENDDLSVKAIAHEDNTYVSSEFDFDDIRIIESKETVVQMLHYIAQADKYSEQLKKMNPNFFYFTVLVNVEWHKYVLSELFSPKSDAFIQGKSTYENIKKHLPDLFTNELYGGIG</sequence>
<dbReference type="RefSeq" id="WP_284208440.1">
    <property type="nucleotide sequence ID" value="NZ_BSSU01000012.1"/>
</dbReference>
<gene>
    <name evidence="1" type="ORF">theurythT_24960</name>
</gene>
<name>A0ABQ6H6G0_9GAMM</name>
<accession>A0ABQ6H6G0</accession>
<reference evidence="1 2" key="1">
    <citation type="submission" date="2023-03" db="EMBL/GenBank/DDBJ databases">
        <title>Draft genome sequence of Thalassotalea eurytherma JCM 18482T.</title>
        <authorList>
            <person name="Sawabe T."/>
        </authorList>
    </citation>
    <scope>NUCLEOTIDE SEQUENCE [LARGE SCALE GENOMIC DNA]</scope>
    <source>
        <strain evidence="1 2">JCM 18482</strain>
    </source>
</reference>
<proteinExistence type="predicted"/>
<evidence type="ECO:0000313" key="1">
    <source>
        <dbReference type="EMBL" id="GLX83044.1"/>
    </source>
</evidence>
<protein>
    <recommendedName>
        <fullName evidence="3">Site-specific integrase</fullName>
    </recommendedName>
</protein>
<keyword evidence="2" id="KW-1185">Reference proteome</keyword>
<comment type="caution">
    <text evidence="1">The sequence shown here is derived from an EMBL/GenBank/DDBJ whole genome shotgun (WGS) entry which is preliminary data.</text>
</comment>
<dbReference type="EMBL" id="BSSU01000012">
    <property type="protein sequence ID" value="GLX83044.1"/>
    <property type="molecule type" value="Genomic_DNA"/>
</dbReference>
<evidence type="ECO:0008006" key="3">
    <source>
        <dbReference type="Google" id="ProtNLM"/>
    </source>
</evidence>
<dbReference type="Proteomes" id="UP001157133">
    <property type="component" value="Unassembled WGS sequence"/>
</dbReference>
<evidence type="ECO:0000313" key="2">
    <source>
        <dbReference type="Proteomes" id="UP001157133"/>
    </source>
</evidence>
<organism evidence="1 2">
    <name type="scientific">Thalassotalea eurytherma</name>
    <dbReference type="NCBI Taxonomy" id="1144278"/>
    <lineage>
        <taxon>Bacteria</taxon>
        <taxon>Pseudomonadati</taxon>
        <taxon>Pseudomonadota</taxon>
        <taxon>Gammaproteobacteria</taxon>
        <taxon>Alteromonadales</taxon>
        <taxon>Colwelliaceae</taxon>
        <taxon>Thalassotalea</taxon>
    </lineage>
</organism>